<dbReference type="AlphaFoldDB" id="A0A2I0LN62"/>
<protein>
    <submittedName>
        <fullName evidence="2">Polycomb group ring finger 2</fullName>
    </submittedName>
</protein>
<dbReference type="InParanoid" id="A0A2I0LN62"/>
<accession>A0A2I0LN62</accession>
<proteinExistence type="predicted"/>
<comment type="caution">
    <text evidence="2">The sequence shown here is derived from an EMBL/GenBank/DDBJ whole genome shotgun (WGS) entry which is preliminary data.</text>
</comment>
<keyword evidence="3" id="KW-1185">Reference proteome</keyword>
<sequence length="72" mass="8295">MAQLEGHAGALQRWSDKTLQDIVYKLVPGLFKDEMKRRRDSQRLQRGSRGSVRAGQGEPDGRRDRQPVHRVL</sequence>
<dbReference type="GO" id="GO:0035102">
    <property type="term" value="C:PRC1 complex"/>
    <property type="evidence" value="ECO:0007669"/>
    <property type="project" value="TreeGrafter"/>
</dbReference>
<evidence type="ECO:0000313" key="3">
    <source>
        <dbReference type="Proteomes" id="UP000053872"/>
    </source>
</evidence>
<name>A0A2I0LN62_COLLI</name>
<dbReference type="GO" id="GO:1990841">
    <property type="term" value="F:promoter-specific chromatin binding"/>
    <property type="evidence" value="ECO:0007669"/>
    <property type="project" value="TreeGrafter"/>
</dbReference>
<organism evidence="2 3">
    <name type="scientific">Columba livia</name>
    <name type="common">Rock dove</name>
    <dbReference type="NCBI Taxonomy" id="8932"/>
    <lineage>
        <taxon>Eukaryota</taxon>
        <taxon>Metazoa</taxon>
        <taxon>Chordata</taxon>
        <taxon>Craniata</taxon>
        <taxon>Vertebrata</taxon>
        <taxon>Euteleostomi</taxon>
        <taxon>Archelosauria</taxon>
        <taxon>Archosauria</taxon>
        <taxon>Dinosauria</taxon>
        <taxon>Saurischia</taxon>
        <taxon>Theropoda</taxon>
        <taxon>Coelurosauria</taxon>
        <taxon>Aves</taxon>
        <taxon>Neognathae</taxon>
        <taxon>Neoaves</taxon>
        <taxon>Columbimorphae</taxon>
        <taxon>Columbiformes</taxon>
        <taxon>Columbidae</taxon>
        <taxon>Columba</taxon>
    </lineage>
</organism>
<dbReference type="Proteomes" id="UP000053872">
    <property type="component" value="Unassembled WGS sequence"/>
</dbReference>
<gene>
    <name evidence="2" type="primary">PCGF2</name>
    <name evidence="2" type="ORF">A306_00013233</name>
</gene>
<reference evidence="2 3" key="1">
    <citation type="journal article" date="2013" name="Science">
        <title>Genomic diversity and evolution of the head crest in the rock pigeon.</title>
        <authorList>
            <person name="Shapiro M.D."/>
            <person name="Kronenberg Z."/>
            <person name="Li C."/>
            <person name="Domyan E.T."/>
            <person name="Pan H."/>
            <person name="Campbell M."/>
            <person name="Tan H."/>
            <person name="Huff C.D."/>
            <person name="Hu H."/>
            <person name="Vickrey A.I."/>
            <person name="Nielsen S.C."/>
            <person name="Stringham S.A."/>
            <person name="Hu H."/>
            <person name="Willerslev E."/>
            <person name="Gilbert M.T."/>
            <person name="Yandell M."/>
            <person name="Zhang G."/>
            <person name="Wang J."/>
        </authorList>
    </citation>
    <scope>NUCLEOTIDE SEQUENCE [LARGE SCALE GENOMIC DNA]</scope>
    <source>
        <tissue evidence="2">Blood</tissue>
    </source>
</reference>
<dbReference type="PANTHER" id="PTHR10825:SF72">
    <property type="entry name" value="UBIQUITIN-LIKE DOMAIN-CONTAINING PROTEIN"/>
    <property type="match status" value="1"/>
</dbReference>
<feature type="compositionally biased region" description="Basic and acidic residues" evidence="1">
    <location>
        <begin position="59"/>
        <end position="72"/>
    </location>
</feature>
<feature type="region of interest" description="Disordered" evidence="1">
    <location>
        <begin position="34"/>
        <end position="72"/>
    </location>
</feature>
<dbReference type="GO" id="GO:0000122">
    <property type="term" value="P:negative regulation of transcription by RNA polymerase II"/>
    <property type="evidence" value="ECO:0007669"/>
    <property type="project" value="TreeGrafter"/>
</dbReference>
<dbReference type="STRING" id="8932.A0A2I0LN62"/>
<evidence type="ECO:0000256" key="1">
    <source>
        <dbReference type="SAM" id="MobiDB-lite"/>
    </source>
</evidence>
<evidence type="ECO:0000313" key="2">
    <source>
        <dbReference type="EMBL" id="PKK18870.1"/>
    </source>
</evidence>
<feature type="compositionally biased region" description="Basic and acidic residues" evidence="1">
    <location>
        <begin position="34"/>
        <end position="43"/>
    </location>
</feature>
<dbReference type="PANTHER" id="PTHR10825">
    <property type="entry name" value="RING FINGER DOMAIN-CONTAINING, POLYCOMB GROUP COMPONENT"/>
    <property type="match status" value="1"/>
</dbReference>
<dbReference type="EMBL" id="AKCR02000176">
    <property type="protein sequence ID" value="PKK18870.1"/>
    <property type="molecule type" value="Genomic_DNA"/>
</dbReference>